<feature type="signal peptide" evidence="2">
    <location>
        <begin position="1"/>
        <end position="21"/>
    </location>
</feature>
<keyword evidence="4" id="KW-0645">Protease</keyword>
<proteinExistence type="predicted"/>
<dbReference type="GO" id="GO:0004180">
    <property type="term" value="F:carboxypeptidase activity"/>
    <property type="evidence" value="ECO:0007669"/>
    <property type="project" value="UniProtKB-KW"/>
</dbReference>
<dbReference type="MEROPS" id="M15.024"/>
<feature type="chain" id="PRO_5038848679" evidence="2">
    <location>
        <begin position="22"/>
        <end position="317"/>
    </location>
</feature>
<dbReference type="PANTHER" id="PTHR34385">
    <property type="entry name" value="D-ALANYL-D-ALANINE CARBOXYPEPTIDASE"/>
    <property type="match status" value="1"/>
</dbReference>
<evidence type="ECO:0000313" key="5">
    <source>
        <dbReference type="Proteomes" id="UP000005387"/>
    </source>
</evidence>
<dbReference type="InterPro" id="IPR052179">
    <property type="entry name" value="DD-CPase-like"/>
</dbReference>
<dbReference type="InterPro" id="IPR009045">
    <property type="entry name" value="Zn_M74/Hedgehog-like"/>
</dbReference>
<feature type="compositionally biased region" description="Polar residues" evidence="1">
    <location>
        <begin position="63"/>
        <end position="75"/>
    </location>
</feature>
<keyword evidence="4" id="KW-0121">Carboxypeptidase</keyword>
<dbReference type="InterPro" id="IPR058193">
    <property type="entry name" value="VanY/YodJ_core_dom"/>
</dbReference>
<evidence type="ECO:0000313" key="4">
    <source>
        <dbReference type="EMBL" id="EFM10388.1"/>
    </source>
</evidence>
<dbReference type="Gene3D" id="3.30.1380.10">
    <property type="match status" value="1"/>
</dbReference>
<feature type="compositionally biased region" description="Low complexity" evidence="1">
    <location>
        <begin position="105"/>
        <end position="120"/>
    </location>
</feature>
<dbReference type="Proteomes" id="UP000005387">
    <property type="component" value="Unassembled WGS sequence"/>
</dbReference>
<dbReference type="Pfam" id="PF02557">
    <property type="entry name" value="VanY"/>
    <property type="match status" value="1"/>
</dbReference>
<accession>E0IB97</accession>
<feature type="compositionally biased region" description="Polar residues" evidence="1">
    <location>
        <begin position="31"/>
        <end position="48"/>
    </location>
</feature>
<keyword evidence="4" id="KW-0378">Hydrolase</keyword>
<dbReference type="GO" id="GO:0006508">
    <property type="term" value="P:proteolysis"/>
    <property type="evidence" value="ECO:0007669"/>
    <property type="project" value="InterPro"/>
</dbReference>
<dbReference type="EMBL" id="AEDD01000007">
    <property type="protein sequence ID" value="EFM10388.1"/>
    <property type="molecule type" value="Genomic_DNA"/>
</dbReference>
<gene>
    <name evidence="4" type="ORF">PaecuDRAFT_2824</name>
</gene>
<keyword evidence="2" id="KW-0732">Signal</keyword>
<evidence type="ECO:0000259" key="3">
    <source>
        <dbReference type="Pfam" id="PF02557"/>
    </source>
</evidence>
<dbReference type="RefSeq" id="WP_006038814.1">
    <property type="nucleotide sequence ID" value="NZ_AEDD01000007.1"/>
</dbReference>
<dbReference type="PANTHER" id="PTHR34385:SF1">
    <property type="entry name" value="PEPTIDOGLYCAN L-ALANYL-D-GLUTAMATE ENDOPEPTIDASE CWLK"/>
    <property type="match status" value="1"/>
</dbReference>
<dbReference type="eggNOG" id="COG1876">
    <property type="taxonomic scope" value="Bacteria"/>
</dbReference>
<evidence type="ECO:0000256" key="2">
    <source>
        <dbReference type="SAM" id="SignalP"/>
    </source>
</evidence>
<dbReference type="SUPFAM" id="SSF55166">
    <property type="entry name" value="Hedgehog/DD-peptidase"/>
    <property type="match status" value="1"/>
</dbReference>
<keyword evidence="5" id="KW-1185">Reference proteome</keyword>
<dbReference type="STRING" id="717606.PaecuDRAFT_2824"/>
<dbReference type="InterPro" id="IPR003709">
    <property type="entry name" value="VanY-like_core_dom"/>
</dbReference>
<evidence type="ECO:0000256" key="1">
    <source>
        <dbReference type="SAM" id="MobiDB-lite"/>
    </source>
</evidence>
<feature type="domain" description="D-alanyl-D-alanine carboxypeptidase-like core" evidence="3">
    <location>
        <begin position="165"/>
        <end position="293"/>
    </location>
</feature>
<reference evidence="4 5" key="1">
    <citation type="submission" date="2010-07" db="EMBL/GenBank/DDBJ databases">
        <title>The draft genome of Paenibacillus curdlanolyticus YK9.</title>
        <authorList>
            <consortium name="US DOE Joint Genome Institute (JGI-PGF)"/>
            <person name="Lucas S."/>
            <person name="Copeland A."/>
            <person name="Lapidus A."/>
            <person name="Cheng J.-F."/>
            <person name="Bruce D."/>
            <person name="Goodwin L."/>
            <person name="Pitluck S."/>
            <person name="Land M.L."/>
            <person name="Hauser L."/>
            <person name="Chang Y.-J."/>
            <person name="Jeffries C."/>
            <person name="Anderson I.J."/>
            <person name="Johnson E."/>
            <person name="Loganathan U."/>
            <person name="Mulhopadhyay B."/>
            <person name="Kyrpides N."/>
            <person name="Woyke T.J."/>
        </authorList>
    </citation>
    <scope>NUCLEOTIDE SEQUENCE [LARGE SCALE GENOMIC DNA]</scope>
    <source>
        <strain evidence="4 5">YK9</strain>
    </source>
</reference>
<feature type="region of interest" description="Disordered" evidence="1">
    <location>
        <begin position="27"/>
        <end position="120"/>
    </location>
</feature>
<name>E0IB97_9BACL</name>
<dbReference type="AlphaFoldDB" id="E0IB97"/>
<sequence>MKKMIAITFALAIILAGTMYTKVVGKDTEPHTAQTPTAEGQQSETGTEPTAPAQTDKPDEESQGTGQLSDSSENQADGEADGQSGKTDRPSDSQADGKPASTNTSGKPSGGKPASGSKASVVTAAKPEAVGVLVNKTHRLPAGYVPRDLVYPDVPFIFSEKADKRKMRKEAAAALKELFDGASKDGISLAGVSGYRSEARQKTLFNNYVKRDGEAAAARYSARPGFSEHQTGLAIDVSGTGGKCAAEDCFADTDEAKWLADHSFEYGFIIRYPANKEKVTGYKYESWHLRYVGVDMAVAMHTSGLTLEEYTEENVTN</sequence>
<dbReference type="CDD" id="cd14852">
    <property type="entry name" value="LD-carboxypeptidase"/>
    <property type="match status" value="1"/>
</dbReference>
<protein>
    <submittedName>
        <fullName evidence="4">Peptidase M15B and M15C DD-carboxypeptidase VanY/endolysin</fullName>
    </submittedName>
</protein>
<organism evidence="4 5">
    <name type="scientific">Paenibacillus curdlanolyticus YK9</name>
    <dbReference type="NCBI Taxonomy" id="717606"/>
    <lineage>
        <taxon>Bacteria</taxon>
        <taxon>Bacillati</taxon>
        <taxon>Bacillota</taxon>
        <taxon>Bacilli</taxon>
        <taxon>Bacillales</taxon>
        <taxon>Paenibacillaceae</taxon>
        <taxon>Paenibacillus</taxon>
    </lineage>
</organism>